<keyword evidence="6" id="KW-1185">Reference proteome</keyword>
<dbReference type="SUPFAM" id="SSF52540">
    <property type="entry name" value="P-loop containing nucleoside triphosphate hydrolases"/>
    <property type="match status" value="1"/>
</dbReference>
<keyword evidence="3 5" id="KW-0067">ATP-binding</keyword>
<reference evidence="5 6" key="1">
    <citation type="submission" date="2024-04" db="EMBL/GenBank/DDBJ databases">
        <title>Human intestinal bacterial collection.</title>
        <authorList>
            <person name="Pauvert C."/>
            <person name="Hitch T.C.A."/>
            <person name="Clavel T."/>
        </authorList>
    </citation>
    <scope>NUCLEOTIDE SEQUENCE [LARGE SCALE GENOMIC DNA]</scope>
    <source>
        <strain evidence="5 6">CLA-AA-H197</strain>
    </source>
</reference>
<name>A0ABV1IDW4_9ACTN</name>
<evidence type="ECO:0000313" key="5">
    <source>
        <dbReference type="EMBL" id="MEQ2637080.1"/>
    </source>
</evidence>
<dbReference type="PROSITE" id="PS50893">
    <property type="entry name" value="ABC_TRANSPORTER_2"/>
    <property type="match status" value="1"/>
</dbReference>
<evidence type="ECO:0000256" key="3">
    <source>
        <dbReference type="ARBA" id="ARBA00022840"/>
    </source>
</evidence>
<dbReference type="Gene3D" id="3.40.50.300">
    <property type="entry name" value="P-loop containing nucleotide triphosphate hydrolases"/>
    <property type="match status" value="1"/>
</dbReference>
<organism evidence="5 6">
    <name type="scientific">Paratractidigestivibacter faecalis</name>
    <dbReference type="NCBI Taxonomy" id="2292441"/>
    <lineage>
        <taxon>Bacteria</taxon>
        <taxon>Bacillati</taxon>
        <taxon>Actinomycetota</taxon>
        <taxon>Coriobacteriia</taxon>
        <taxon>Coriobacteriales</taxon>
        <taxon>Atopobiaceae</taxon>
        <taxon>Paratractidigestivibacter</taxon>
    </lineage>
</organism>
<evidence type="ECO:0000259" key="4">
    <source>
        <dbReference type="PROSITE" id="PS50893"/>
    </source>
</evidence>
<dbReference type="Proteomes" id="UP001478817">
    <property type="component" value="Unassembled WGS sequence"/>
</dbReference>
<feature type="domain" description="ABC transporter" evidence="4">
    <location>
        <begin position="5"/>
        <end position="212"/>
    </location>
</feature>
<keyword evidence="2" id="KW-0547">Nucleotide-binding</keyword>
<dbReference type="InterPro" id="IPR027417">
    <property type="entry name" value="P-loop_NTPase"/>
</dbReference>
<dbReference type="InterPro" id="IPR003439">
    <property type="entry name" value="ABC_transporter-like_ATP-bd"/>
</dbReference>
<dbReference type="RefSeq" id="WP_349181465.1">
    <property type="nucleotide sequence ID" value="NZ_JBBNGS010000002.1"/>
</dbReference>
<dbReference type="SMART" id="SM00382">
    <property type="entry name" value="AAA"/>
    <property type="match status" value="1"/>
</dbReference>
<dbReference type="Pfam" id="PF00005">
    <property type="entry name" value="ABC_tran"/>
    <property type="match status" value="1"/>
</dbReference>
<comment type="caution">
    <text evidence="5">The sequence shown here is derived from an EMBL/GenBank/DDBJ whole genome shotgun (WGS) entry which is preliminary data.</text>
</comment>
<dbReference type="GO" id="GO:0005524">
    <property type="term" value="F:ATP binding"/>
    <property type="evidence" value="ECO:0007669"/>
    <property type="project" value="UniProtKB-KW"/>
</dbReference>
<gene>
    <name evidence="5" type="ORF">AAAT05_01755</name>
</gene>
<dbReference type="PANTHER" id="PTHR42939">
    <property type="entry name" value="ABC TRANSPORTER ATP-BINDING PROTEIN ALBC-RELATED"/>
    <property type="match status" value="1"/>
</dbReference>
<dbReference type="InterPro" id="IPR003593">
    <property type="entry name" value="AAA+_ATPase"/>
</dbReference>
<dbReference type="EMBL" id="JBBNGS010000002">
    <property type="protein sequence ID" value="MEQ2637080.1"/>
    <property type="molecule type" value="Genomic_DNA"/>
</dbReference>
<evidence type="ECO:0000256" key="1">
    <source>
        <dbReference type="ARBA" id="ARBA00022448"/>
    </source>
</evidence>
<accession>A0ABV1IDW4</accession>
<dbReference type="PANTHER" id="PTHR42939:SF1">
    <property type="entry name" value="ABC TRANSPORTER ATP-BINDING PROTEIN ALBC-RELATED"/>
    <property type="match status" value="1"/>
</dbReference>
<keyword evidence="1" id="KW-0813">Transport</keyword>
<protein>
    <submittedName>
        <fullName evidence="5">ABC transporter ATP-binding protein</fullName>
    </submittedName>
</protein>
<dbReference type="InterPro" id="IPR051782">
    <property type="entry name" value="ABC_Transporter_VariousFunc"/>
</dbReference>
<proteinExistence type="predicted"/>
<evidence type="ECO:0000313" key="6">
    <source>
        <dbReference type="Proteomes" id="UP001478817"/>
    </source>
</evidence>
<sequence length="213" mass="23100">MADIIRVADATKVIRGRIVLDHVTFDLERGGVYGFLGVNGSGKSMLFRAISGLIHLTSGTIEVFGEQVGKGVDFPSNMGLCFESSGFWDEKTGLQNLFYLASIRGVVGNKETECALERVGLDPKDVRPVSAYSMGMRQRLTIAQAIMEAPQLLIMDEPTNALDVDGIAIVANIIQEECSRGATVLVSSHNEPTVEALFDRTFQMEAGRAKEVS</sequence>
<evidence type="ECO:0000256" key="2">
    <source>
        <dbReference type="ARBA" id="ARBA00022741"/>
    </source>
</evidence>